<feature type="binding site" evidence="13">
    <location>
        <begin position="53"/>
        <end position="60"/>
    </location>
    <ligand>
        <name>ATP</name>
        <dbReference type="ChEBI" id="CHEBI:30616"/>
    </ligand>
</feature>
<keyword evidence="8 13" id="KW-0547">Nucleotide-binding</keyword>
<dbReference type="PANTHER" id="PTHR42724">
    <property type="entry name" value="TETRAACYLDISACCHARIDE 4'-KINASE"/>
    <property type="match status" value="1"/>
</dbReference>
<dbReference type="InterPro" id="IPR027417">
    <property type="entry name" value="P-loop_NTPase"/>
</dbReference>
<keyword evidence="11 13" id="KW-0443">Lipid metabolism</keyword>
<evidence type="ECO:0000313" key="16">
    <source>
        <dbReference type="Proteomes" id="UP000887043"/>
    </source>
</evidence>
<dbReference type="HAMAP" id="MF_00409">
    <property type="entry name" value="LpxK"/>
    <property type="match status" value="1"/>
</dbReference>
<dbReference type="Proteomes" id="UP000887043">
    <property type="component" value="Unassembled WGS sequence"/>
</dbReference>
<evidence type="ECO:0000256" key="12">
    <source>
        <dbReference type="ARBA" id="ARBA00029757"/>
    </source>
</evidence>
<keyword evidence="6 13" id="KW-0441">Lipid A biosynthesis</keyword>
<comment type="function">
    <text evidence="1 13">Transfers the gamma-phosphate of ATP to the 4'-position of a tetraacyldisaccharide 1-phosphate intermediate (termed DS-1-P) to form tetraacyldisaccharide 1,4'-bis-phosphate (lipid IVA).</text>
</comment>
<evidence type="ECO:0000256" key="14">
    <source>
        <dbReference type="SAM" id="MobiDB-lite"/>
    </source>
</evidence>
<dbReference type="EC" id="2.7.1.130" evidence="3 13"/>
<accession>A0AA37MIV6</accession>
<evidence type="ECO:0000256" key="6">
    <source>
        <dbReference type="ARBA" id="ARBA00022556"/>
    </source>
</evidence>
<dbReference type="AlphaFoldDB" id="A0AA37MIV6"/>
<gene>
    <name evidence="13 15" type="primary">lpxK</name>
    <name evidence="15" type="ORF">PRRU23_12060</name>
</gene>
<dbReference type="GO" id="GO:0009244">
    <property type="term" value="P:lipopolysaccharide core region biosynthetic process"/>
    <property type="evidence" value="ECO:0007669"/>
    <property type="project" value="TreeGrafter"/>
</dbReference>
<comment type="caution">
    <text evidence="15">The sequence shown here is derived from an EMBL/GenBank/DDBJ whole genome shotgun (WGS) entry which is preliminary data.</text>
</comment>
<dbReference type="NCBIfam" id="TIGR00682">
    <property type="entry name" value="lpxK"/>
    <property type="match status" value="1"/>
</dbReference>
<dbReference type="Pfam" id="PF02606">
    <property type="entry name" value="LpxK"/>
    <property type="match status" value="1"/>
</dbReference>
<evidence type="ECO:0000313" key="15">
    <source>
        <dbReference type="EMBL" id="GJG27506.1"/>
    </source>
</evidence>
<evidence type="ECO:0000256" key="3">
    <source>
        <dbReference type="ARBA" id="ARBA00012071"/>
    </source>
</evidence>
<dbReference type="GO" id="GO:0005886">
    <property type="term" value="C:plasma membrane"/>
    <property type="evidence" value="ECO:0007669"/>
    <property type="project" value="TreeGrafter"/>
</dbReference>
<keyword evidence="5 13" id="KW-0444">Lipid biosynthesis</keyword>
<evidence type="ECO:0000256" key="2">
    <source>
        <dbReference type="ARBA" id="ARBA00004870"/>
    </source>
</evidence>
<dbReference type="RefSeq" id="WP_006283694.1">
    <property type="nucleotide sequence ID" value="NZ_BPTR01000001.1"/>
</dbReference>
<comment type="catalytic activity">
    <reaction evidence="13">
        <text>a lipid A disaccharide + ATP = a lipid IVA + ADP + H(+)</text>
        <dbReference type="Rhea" id="RHEA:67840"/>
        <dbReference type="ChEBI" id="CHEBI:15378"/>
        <dbReference type="ChEBI" id="CHEBI:30616"/>
        <dbReference type="ChEBI" id="CHEBI:176343"/>
        <dbReference type="ChEBI" id="CHEBI:176425"/>
        <dbReference type="ChEBI" id="CHEBI:456216"/>
        <dbReference type="EC" id="2.7.1.130"/>
    </reaction>
</comment>
<keyword evidence="10 13" id="KW-0067">ATP-binding</keyword>
<protein>
    <recommendedName>
        <fullName evidence="4 13">Tetraacyldisaccharide 4'-kinase</fullName>
        <ecNumber evidence="3 13">2.7.1.130</ecNumber>
    </recommendedName>
    <alternativeName>
        <fullName evidence="12 13">Lipid A 4'-kinase</fullName>
    </alternativeName>
</protein>
<comment type="pathway">
    <text evidence="2 13">Glycolipid biosynthesis; lipid IV(A) biosynthesis; lipid IV(A) from (3R)-3-hydroxytetradecanoyl-[acyl-carrier-protein] and UDP-N-acetyl-alpha-D-glucosamine: step 6/6.</text>
</comment>
<comment type="similarity">
    <text evidence="13">Belongs to the LpxK family.</text>
</comment>
<name>A0AA37MIV6_SEGBR</name>
<feature type="compositionally biased region" description="Polar residues" evidence="14">
    <location>
        <begin position="378"/>
        <end position="393"/>
    </location>
</feature>
<evidence type="ECO:0000256" key="5">
    <source>
        <dbReference type="ARBA" id="ARBA00022516"/>
    </source>
</evidence>
<evidence type="ECO:0000256" key="10">
    <source>
        <dbReference type="ARBA" id="ARBA00022840"/>
    </source>
</evidence>
<evidence type="ECO:0000256" key="13">
    <source>
        <dbReference type="HAMAP-Rule" id="MF_00409"/>
    </source>
</evidence>
<dbReference type="GO" id="GO:0009029">
    <property type="term" value="F:lipid-A 4'-kinase activity"/>
    <property type="evidence" value="ECO:0007669"/>
    <property type="project" value="UniProtKB-UniRule"/>
</dbReference>
<evidence type="ECO:0000256" key="7">
    <source>
        <dbReference type="ARBA" id="ARBA00022679"/>
    </source>
</evidence>
<dbReference type="PANTHER" id="PTHR42724:SF1">
    <property type="entry name" value="TETRAACYLDISACCHARIDE 4'-KINASE, MITOCHONDRIAL-RELATED"/>
    <property type="match status" value="1"/>
</dbReference>
<evidence type="ECO:0000256" key="1">
    <source>
        <dbReference type="ARBA" id="ARBA00002274"/>
    </source>
</evidence>
<organism evidence="15 16">
    <name type="scientific">Segatella bryantii</name>
    <name type="common">Prevotella bryantii</name>
    <dbReference type="NCBI Taxonomy" id="77095"/>
    <lineage>
        <taxon>Bacteria</taxon>
        <taxon>Pseudomonadati</taxon>
        <taxon>Bacteroidota</taxon>
        <taxon>Bacteroidia</taxon>
        <taxon>Bacteroidales</taxon>
        <taxon>Prevotellaceae</taxon>
        <taxon>Segatella</taxon>
    </lineage>
</organism>
<proteinExistence type="inferred from homology"/>
<dbReference type="EMBL" id="BPTR01000001">
    <property type="protein sequence ID" value="GJG27506.1"/>
    <property type="molecule type" value="Genomic_DNA"/>
</dbReference>
<evidence type="ECO:0000256" key="11">
    <source>
        <dbReference type="ARBA" id="ARBA00023098"/>
    </source>
</evidence>
<sequence length="393" mass="45150">MRTEGDFIKINDWLLPLSWIYGAGVRFRNWLFDVGIKKSRAFDIPVISVGNITVGGAGKTPHVEYLIRLLQDVAQVAILSRGYKRKSHGYVLAGPNTAMPEIGDEPYQMHQKFPNAFVAVDKDRCRGIDHLSFDDETRSTDVILLDDAFQHRYVKPGINILLIDYHRLIIYDKLLPAGRLREPLSGKNRADLVIITKCPKDLKPMEFRVLTKAIDLFPYQQLYFTTLDYDPLNPIFDQAEKKEVALQELRNKNVLLLTGIASPKQMIMDLRTYQPIIKPLTFGDHHQFTNRDIEKINETFAAMSSPKLIITTEKDATRIQCLEGLSEEVKKSIYSLPIKVRFMLNEEEFNEKIISYVRKNSRNSILVKRKDDHKSKNSNHSRNGAGTISFRNN</sequence>
<dbReference type="GO" id="GO:0005524">
    <property type="term" value="F:ATP binding"/>
    <property type="evidence" value="ECO:0007669"/>
    <property type="project" value="UniProtKB-UniRule"/>
</dbReference>
<keyword evidence="9 13" id="KW-0418">Kinase</keyword>
<evidence type="ECO:0000256" key="4">
    <source>
        <dbReference type="ARBA" id="ARBA00016436"/>
    </source>
</evidence>
<reference evidence="15" key="1">
    <citation type="submission" date="2021-08" db="EMBL/GenBank/DDBJ databases">
        <title>Prevotella lacticifex sp. nov., isolated from rumen of cow.</title>
        <authorList>
            <person name="Shinkai T."/>
            <person name="Ikeyama N."/>
            <person name="Kumagai M."/>
            <person name="Ohmori H."/>
            <person name="Sakamoto M."/>
            <person name="Ohkuma M."/>
            <person name="Mitsumori M."/>
        </authorList>
    </citation>
    <scope>NUCLEOTIDE SEQUENCE</scope>
    <source>
        <strain evidence="15">DSM 11371</strain>
    </source>
</reference>
<feature type="region of interest" description="Disordered" evidence="14">
    <location>
        <begin position="368"/>
        <end position="393"/>
    </location>
</feature>
<dbReference type="GO" id="GO:0009245">
    <property type="term" value="P:lipid A biosynthetic process"/>
    <property type="evidence" value="ECO:0007669"/>
    <property type="project" value="UniProtKB-UniRule"/>
</dbReference>
<dbReference type="SUPFAM" id="SSF52540">
    <property type="entry name" value="P-loop containing nucleoside triphosphate hydrolases"/>
    <property type="match status" value="1"/>
</dbReference>
<evidence type="ECO:0000256" key="9">
    <source>
        <dbReference type="ARBA" id="ARBA00022777"/>
    </source>
</evidence>
<evidence type="ECO:0000256" key="8">
    <source>
        <dbReference type="ARBA" id="ARBA00022741"/>
    </source>
</evidence>
<dbReference type="InterPro" id="IPR003758">
    <property type="entry name" value="LpxK"/>
</dbReference>
<keyword evidence="7 13" id="KW-0808">Transferase</keyword>